<feature type="region of interest" description="Disordered" evidence="1">
    <location>
        <begin position="493"/>
        <end position="517"/>
    </location>
</feature>
<dbReference type="Pfam" id="PF00179">
    <property type="entry name" value="UQ_con"/>
    <property type="match status" value="1"/>
</dbReference>
<organism evidence="3 4">
    <name type="scientific">Cryptosporangium phraense</name>
    <dbReference type="NCBI Taxonomy" id="2593070"/>
    <lineage>
        <taxon>Bacteria</taxon>
        <taxon>Bacillati</taxon>
        <taxon>Actinomycetota</taxon>
        <taxon>Actinomycetes</taxon>
        <taxon>Cryptosporangiales</taxon>
        <taxon>Cryptosporangiaceae</taxon>
        <taxon>Cryptosporangium</taxon>
    </lineage>
</organism>
<dbReference type="OrthoDB" id="3685646at2"/>
<dbReference type="Gene3D" id="3.10.110.10">
    <property type="entry name" value="Ubiquitin Conjugating Enzyme"/>
    <property type="match status" value="1"/>
</dbReference>
<dbReference type="EMBL" id="VIRS01000001">
    <property type="protein sequence ID" value="TQS46762.1"/>
    <property type="molecule type" value="Genomic_DNA"/>
</dbReference>
<dbReference type="InParanoid" id="A0A545AZM1"/>
<dbReference type="Pfam" id="PF19955">
    <property type="entry name" value="EAD1"/>
    <property type="match status" value="1"/>
</dbReference>
<dbReference type="CDD" id="cd00195">
    <property type="entry name" value="UBCc_UEV"/>
    <property type="match status" value="1"/>
</dbReference>
<dbReference type="AlphaFoldDB" id="A0A545AZM1"/>
<proteinExistence type="predicted"/>
<gene>
    <name evidence="3" type="ORF">FL583_00325</name>
</gene>
<dbReference type="Proteomes" id="UP000317982">
    <property type="component" value="Unassembled WGS sequence"/>
</dbReference>
<accession>A0A545AZM1</accession>
<name>A0A545AZM1_9ACTN</name>
<dbReference type="InterPro" id="IPR000608">
    <property type="entry name" value="UBC"/>
</dbReference>
<comment type="caution">
    <text evidence="3">The sequence shown here is derived from an EMBL/GenBank/DDBJ whole genome shotgun (WGS) entry which is preliminary data.</text>
</comment>
<feature type="region of interest" description="Disordered" evidence="1">
    <location>
        <begin position="332"/>
        <end position="356"/>
    </location>
</feature>
<evidence type="ECO:0000256" key="1">
    <source>
        <dbReference type="SAM" id="MobiDB-lite"/>
    </source>
</evidence>
<feature type="domain" description="UBC core" evidence="2">
    <location>
        <begin position="293"/>
        <end position="471"/>
    </location>
</feature>
<evidence type="ECO:0000313" key="4">
    <source>
        <dbReference type="Proteomes" id="UP000317982"/>
    </source>
</evidence>
<evidence type="ECO:0000313" key="3">
    <source>
        <dbReference type="EMBL" id="TQS46762.1"/>
    </source>
</evidence>
<dbReference type="InterPro" id="IPR016135">
    <property type="entry name" value="UBQ-conjugating_enzyme/RWD"/>
</dbReference>
<protein>
    <recommendedName>
        <fullName evidence="2">UBC core domain-containing protein</fullName>
    </recommendedName>
</protein>
<dbReference type="InterPro" id="IPR045430">
    <property type="entry name" value="EAD1"/>
</dbReference>
<dbReference type="SUPFAM" id="SSF54495">
    <property type="entry name" value="UBC-like"/>
    <property type="match status" value="1"/>
</dbReference>
<sequence length="517" mass="57320">MTLRRVLPRIFAEAGSARDVLLRIGLRPDQILPFADARTFWQEMFARIDAGAVQQPHYRLLAEVLEVYPYHPQLRELAERYGVIGPGDHDEVVPFRSLAAADEPDPEPEPEPSPVEGIRATDLDDRVVHVLVRAGSEDERQTAEATLAGLGLEPQEVWSTPYAVSFAVAFADPATVRRRLDDTDLSWNVVPPGRRDYLLRALYVEGPDGRAFRIRDVPAQQTVGDVSAQVMGAEYPTSDPTRNVVVEHLKPDGTDRRLNSQDTLDDAGVRDGDRVRLGVEATAGSINPLDRQDALFRARNQLMAFADSRPDVSVRANSTELPTEYEIDFVARSFAPGPPSSGAPDEPGDPVETSKHQVRIQLPPEFPIQPPLVFWVTPIFHPNVYPNYDGPLARKRPFMRGKVCLGALDELYQPSLDFSELAQVLVDIAGFRNYGLFEVGGAVDEEPTVRGNYYDRRAAEWVWDNQDRIAGIGGTVFFRPRSVGGTYRNVIEFLPDPDDSDPDDPRSEDEFGAGGGG</sequence>
<evidence type="ECO:0000259" key="2">
    <source>
        <dbReference type="PROSITE" id="PS50127"/>
    </source>
</evidence>
<keyword evidence="4" id="KW-1185">Reference proteome</keyword>
<reference evidence="3 4" key="1">
    <citation type="submission" date="2019-07" db="EMBL/GenBank/DDBJ databases">
        <title>Cryptosporangium phraense sp. nov., isolated from plant litter.</title>
        <authorList>
            <person name="Suriyachadkun C."/>
        </authorList>
    </citation>
    <scope>NUCLEOTIDE SEQUENCE [LARGE SCALE GENOMIC DNA]</scope>
    <source>
        <strain evidence="3 4">A-T 5661</strain>
    </source>
</reference>
<dbReference type="CDD" id="cd17039">
    <property type="entry name" value="Ubl_ubiquitin_like"/>
    <property type="match status" value="1"/>
</dbReference>
<dbReference type="PROSITE" id="PS50127">
    <property type="entry name" value="UBC_2"/>
    <property type="match status" value="1"/>
</dbReference>